<keyword evidence="2" id="KW-0812">Transmembrane</keyword>
<feature type="compositionally biased region" description="Pro residues" evidence="1">
    <location>
        <begin position="1"/>
        <end position="11"/>
    </location>
</feature>
<accession>D5G944</accession>
<gene>
    <name evidence="3" type="ORF">GSTUM_00003120001</name>
</gene>
<evidence type="ECO:0000313" key="3">
    <source>
        <dbReference type="EMBL" id="CAZ81037.1"/>
    </source>
</evidence>
<name>D5G944_TUBMM</name>
<reference evidence="3 4" key="1">
    <citation type="journal article" date="2010" name="Nature">
        <title>Perigord black truffle genome uncovers evolutionary origins and mechanisms of symbiosis.</title>
        <authorList>
            <person name="Martin F."/>
            <person name="Kohler A."/>
            <person name="Murat C."/>
            <person name="Balestrini R."/>
            <person name="Coutinho P.M."/>
            <person name="Jaillon O."/>
            <person name="Montanini B."/>
            <person name="Morin E."/>
            <person name="Noel B."/>
            <person name="Percudani R."/>
            <person name="Porcel B."/>
            <person name="Rubini A."/>
            <person name="Amicucci A."/>
            <person name="Amselem J."/>
            <person name="Anthouard V."/>
            <person name="Arcioni S."/>
            <person name="Artiguenave F."/>
            <person name="Aury J.M."/>
            <person name="Ballario P."/>
            <person name="Bolchi A."/>
            <person name="Brenna A."/>
            <person name="Brun A."/>
            <person name="Buee M."/>
            <person name="Cantarel B."/>
            <person name="Chevalier G."/>
            <person name="Couloux A."/>
            <person name="Da Silva C."/>
            <person name="Denoeud F."/>
            <person name="Duplessis S."/>
            <person name="Ghignone S."/>
            <person name="Hilselberger B."/>
            <person name="Iotti M."/>
            <person name="Marcais B."/>
            <person name="Mello A."/>
            <person name="Miranda M."/>
            <person name="Pacioni G."/>
            <person name="Quesneville H."/>
            <person name="Riccioni C."/>
            <person name="Ruotolo R."/>
            <person name="Splivallo R."/>
            <person name="Stocchi V."/>
            <person name="Tisserant E."/>
            <person name="Viscomi A.R."/>
            <person name="Zambonelli A."/>
            <person name="Zampieri E."/>
            <person name="Henrissat B."/>
            <person name="Lebrun M.H."/>
            <person name="Paolocci F."/>
            <person name="Bonfante P."/>
            <person name="Ottonello S."/>
            <person name="Wincker P."/>
        </authorList>
    </citation>
    <scope>NUCLEOTIDE SEQUENCE [LARGE SCALE GENOMIC DNA]</scope>
    <source>
        <strain evidence="3 4">Mel28</strain>
    </source>
</reference>
<organism evidence="3 4">
    <name type="scientific">Tuber melanosporum (strain Mel28)</name>
    <name type="common">Perigord black truffle</name>
    <dbReference type="NCBI Taxonomy" id="656061"/>
    <lineage>
        <taxon>Eukaryota</taxon>
        <taxon>Fungi</taxon>
        <taxon>Dikarya</taxon>
        <taxon>Ascomycota</taxon>
        <taxon>Pezizomycotina</taxon>
        <taxon>Pezizomycetes</taxon>
        <taxon>Pezizales</taxon>
        <taxon>Tuberaceae</taxon>
        <taxon>Tuber</taxon>
    </lineage>
</organism>
<sequence length="297" mass="33738">MDSHPPSPQPSSPRSDTSSHQYSEVPTEPLPPSELRVFNEHMTRRKHFLSDFERYNPVQNMHALANHVFDLSENVHRVGDEVAVSRRMLDMVASHQRDGNHNLRIIGEDVIGLEKRFGILEKEIGQLKGREVVGCGFSIGTAFLAWFFGCIYTTATLLSSLLVGYVLRGYINGFGEEFLLSHNITIESRIYVYLLIYLSLAFAWLRCCVQGISSPCTFGVSDFSVDCFFAFLSFVDFFLSRGTCFPRSLYIHLPVTRDRCWKWFWRESGGGSCFTHFSPFLFLFSPGWTAAPLGCLV</sequence>
<dbReference type="KEGG" id="tml:GSTUM_00003120001"/>
<dbReference type="AlphaFoldDB" id="D5G944"/>
<feature type="region of interest" description="Disordered" evidence="1">
    <location>
        <begin position="1"/>
        <end position="33"/>
    </location>
</feature>
<dbReference type="HOGENOM" id="CLU_937468_0_0_1"/>
<keyword evidence="2" id="KW-0472">Membrane</keyword>
<feature type="transmembrane region" description="Helical" evidence="2">
    <location>
        <begin position="143"/>
        <end position="167"/>
    </location>
</feature>
<proteinExistence type="predicted"/>
<evidence type="ECO:0000256" key="2">
    <source>
        <dbReference type="SAM" id="Phobius"/>
    </source>
</evidence>
<keyword evidence="2" id="KW-1133">Transmembrane helix</keyword>
<evidence type="ECO:0000256" key="1">
    <source>
        <dbReference type="SAM" id="MobiDB-lite"/>
    </source>
</evidence>
<dbReference type="Proteomes" id="UP000006911">
    <property type="component" value="Unassembled WGS sequence"/>
</dbReference>
<dbReference type="RefSeq" id="XP_002836846.1">
    <property type="nucleotide sequence ID" value="XM_002836800.1"/>
</dbReference>
<protein>
    <submittedName>
        <fullName evidence="3">(Perigord truffle) hypothetical protein</fullName>
    </submittedName>
</protein>
<dbReference type="EMBL" id="FN430054">
    <property type="protein sequence ID" value="CAZ81037.1"/>
    <property type="molecule type" value="Genomic_DNA"/>
</dbReference>
<keyword evidence="4" id="KW-1185">Reference proteome</keyword>
<dbReference type="GeneID" id="9184324"/>
<dbReference type="InParanoid" id="D5G944"/>
<evidence type="ECO:0000313" key="4">
    <source>
        <dbReference type="Proteomes" id="UP000006911"/>
    </source>
</evidence>
<feature type="transmembrane region" description="Helical" evidence="2">
    <location>
        <begin position="188"/>
        <end position="205"/>
    </location>
</feature>